<dbReference type="PANTHER" id="PTHR30026:SF20">
    <property type="entry name" value="OUTER MEMBRANE PROTEIN TOLC"/>
    <property type="match status" value="1"/>
</dbReference>
<keyword evidence="5" id="KW-0812">Transmembrane</keyword>
<evidence type="ECO:0000256" key="4">
    <source>
        <dbReference type="ARBA" id="ARBA00022452"/>
    </source>
</evidence>
<keyword evidence="6" id="KW-0472">Membrane</keyword>
<organism evidence="9 10">
    <name type="scientific">Pedobacter rhizosphaerae</name>
    <dbReference type="NCBI Taxonomy" id="390241"/>
    <lineage>
        <taxon>Bacteria</taxon>
        <taxon>Pseudomonadati</taxon>
        <taxon>Bacteroidota</taxon>
        <taxon>Sphingobacteriia</taxon>
        <taxon>Sphingobacteriales</taxon>
        <taxon>Sphingobacteriaceae</taxon>
        <taxon>Pedobacter</taxon>
    </lineage>
</organism>
<evidence type="ECO:0000256" key="3">
    <source>
        <dbReference type="ARBA" id="ARBA00022448"/>
    </source>
</evidence>
<dbReference type="RefSeq" id="WP_090879821.1">
    <property type="nucleotide sequence ID" value="NZ_FOGG01000001.1"/>
</dbReference>
<sequence length="439" mass="48460">MIPRSIRLMLVASLVPATLLAQSTRELNINQAIELGIANSKNLKLSQNKIDQAVAQLEVVKDNALPSASASFMYNHAEIPTNTFSLGEGSSALHLPKRADAFVGTAAVQELVYGGGKLRYAKESTKLLAEVARLDADKSKEEISYAVINTYYSLYKVLQSRKVVDQNLESIAAQIKQAQRFFEQGIVTKNDVLRFQLQQANVTLTQMDIESNRKIINYNLDILLGLPEDTEVKISDPDAALKVAGSLGDYINTAMVNRQELKQLDVQDKVADFNVKTIKANTRPTVGVGANLYYINPSGSFIPPVNQYLLPVTLGATVSWNVGSLWTNKNKVTEAKIQQKEITLQKDILSDQVKTDINKNYQNYQVAINKIKVLETSIAQATENDKLLASKYKNNVASVTDRIDAETLLYQAKINLEIAKADAGLAYYTLLKSTGKITQ</sequence>
<evidence type="ECO:0000256" key="6">
    <source>
        <dbReference type="ARBA" id="ARBA00023136"/>
    </source>
</evidence>
<evidence type="ECO:0000256" key="1">
    <source>
        <dbReference type="ARBA" id="ARBA00004442"/>
    </source>
</evidence>
<evidence type="ECO:0000313" key="10">
    <source>
        <dbReference type="Proteomes" id="UP000199572"/>
    </source>
</evidence>
<evidence type="ECO:0000256" key="5">
    <source>
        <dbReference type="ARBA" id="ARBA00022692"/>
    </source>
</evidence>
<evidence type="ECO:0000256" key="7">
    <source>
        <dbReference type="ARBA" id="ARBA00023237"/>
    </source>
</evidence>
<evidence type="ECO:0000256" key="2">
    <source>
        <dbReference type="ARBA" id="ARBA00007613"/>
    </source>
</evidence>
<keyword evidence="4" id="KW-1134">Transmembrane beta strand</keyword>
<dbReference type="InterPro" id="IPR003423">
    <property type="entry name" value="OMP_efflux"/>
</dbReference>
<keyword evidence="10" id="KW-1185">Reference proteome</keyword>
<dbReference type="EMBL" id="FOGG01000001">
    <property type="protein sequence ID" value="SEQ79629.1"/>
    <property type="molecule type" value="Genomic_DNA"/>
</dbReference>
<dbReference type="GO" id="GO:0015288">
    <property type="term" value="F:porin activity"/>
    <property type="evidence" value="ECO:0007669"/>
    <property type="project" value="TreeGrafter"/>
</dbReference>
<dbReference type="GO" id="GO:0015562">
    <property type="term" value="F:efflux transmembrane transporter activity"/>
    <property type="evidence" value="ECO:0007669"/>
    <property type="project" value="InterPro"/>
</dbReference>
<dbReference type="Pfam" id="PF02321">
    <property type="entry name" value="OEP"/>
    <property type="match status" value="1"/>
</dbReference>
<name>A0A1H9IYN4_9SPHI</name>
<dbReference type="AlphaFoldDB" id="A0A1H9IYN4"/>
<accession>A0A1H9IYN4</accession>
<evidence type="ECO:0000313" key="9">
    <source>
        <dbReference type="EMBL" id="SEQ79629.1"/>
    </source>
</evidence>
<dbReference type="Proteomes" id="UP000199572">
    <property type="component" value="Unassembled WGS sequence"/>
</dbReference>
<evidence type="ECO:0000256" key="8">
    <source>
        <dbReference type="SAM" id="SignalP"/>
    </source>
</evidence>
<feature type="chain" id="PRO_5011571398" evidence="8">
    <location>
        <begin position="22"/>
        <end position="439"/>
    </location>
</feature>
<dbReference type="GO" id="GO:0009279">
    <property type="term" value="C:cell outer membrane"/>
    <property type="evidence" value="ECO:0007669"/>
    <property type="project" value="UniProtKB-SubCell"/>
</dbReference>
<dbReference type="SUPFAM" id="SSF56954">
    <property type="entry name" value="Outer membrane efflux proteins (OEP)"/>
    <property type="match status" value="1"/>
</dbReference>
<proteinExistence type="inferred from homology"/>
<protein>
    <submittedName>
        <fullName evidence="9">Outer membrane protein TolC</fullName>
    </submittedName>
</protein>
<dbReference type="GO" id="GO:1990281">
    <property type="term" value="C:efflux pump complex"/>
    <property type="evidence" value="ECO:0007669"/>
    <property type="project" value="TreeGrafter"/>
</dbReference>
<keyword evidence="8" id="KW-0732">Signal</keyword>
<reference evidence="9 10" key="1">
    <citation type="submission" date="2016-10" db="EMBL/GenBank/DDBJ databases">
        <authorList>
            <person name="de Groot N.N."/>
        </authorList>
    </citation>
    <scope>NUCLEOTIDE SEQUENCE [LARGE SCALE GENOMIC DNA]</scope>
    <source>
        <strain evidence="9 10">DSM 18610</strain>
    </source>
</reference>
<gene>
    <name evidence="9" type="ORF">SAMN04488023_101145</name>
</gene>
<dbReference type="PANTHER" id="PTHR30026">
    <property type="entry name" value="OUTER MEMBRANE PROTEIN TOLC"/>
    <property type="match status" value="1"/>
</dbReference>
<dbReference type="Gene3D" id="1.20.1600.10">
    <property type="entry name" value="Outer membrane efflux proteins (OEP)"/>
    <property type="match status" value="1"/>
</dbReference>
<comment type="similarity">
    <text evidence="2">Belongs to the outer membrane factor (OMF) (TC 1.B.17) family.</text>
</comment>
<comment type="subcellular location">
    <subcellularLocation>
        <location evidence="1">Cell outer membrane</location>
    </subcellularLocation>
</comment>
<dbReference type="InterPro" id="IPR051906">
    <property type="entry name" value="TolC-like"/>
</dbReference>
<keyword evidence="7" id="KW-0998">Cell outer membrane</keyword>
<keyword evidence="3" id="KW-0813">Transport</keyword>
<dbReference type="STRING" id="390241.SAMN04488023_101145"/>
<feature type="signal peptide" evidence="8">
    <location>
        <begin position="1"/>
        <end position="21"/>
    </location>
</feature>
<dbReference type="OrthoDB" id="916581at2"/>